<evidence type="ECO:0000256" key="3">
    <source>
        <dbReference type="ARBA" id="ARBA00023002"/>
    </source>
</evidence>
<dbReference type="EC" id="1.11.1.24" evidence="6"/>
<dbReference type="RefSeq" id="WP_037355988.1">
    <property type="nucleotide sequence ID" value="NZ_BHZF01000001.1"/>
</dbReference>
<evidence type="ECO:0000256" key="4">
    <source>
        <dbReference type="ARBA" id="ARBA00023157"/>
    </source>
</evidence>
<dbReference type="InterPro" id="IPR013766">
    <property type="entry name" value="Thioredoxin_domain"/>
</dbReference>
<evidence type="ECO:0000256" key="6">
    <source>
        <dbReference type="HAMAP-Rule" id="MF_00269"/>
    </source>
</evidence>
<comment type="similarity">
    <text evidence="6">Belongs to the peroxiredoxin family. Tpx subfamily.</text>
</comment>
<dbReference type="EMBL" id="QPJS01000001">
    <property type="protein sequence ID" value="RCX05353.1"/>
    <property type="molecule type" value="Genomic_DNA"/>
</dbReference>
<dbReference type="PROSITE" id="PS01265">
    <property type="entry name" value="TPX"/>
    <property type="match status" value="1"/>
</dbReference>
<dbReference type="Gene3D" id="3.40.30.10">
    <property type="entry name" value="Glutaredoxin"/>
    <property type="match status" value="1"/>
</dbReference>
<dbReference type="AlphaFoldDB" id="A0A369A881"/>
<sequence>MATITFKGNPVHTIGTLPPAGSQLPAFTLTDTSLHEVTNQNFKGKYLVMNIFPSVDTGVCAASVRQFNQQAAALPNVAVLCISRDLPFAHKRFCGAEGIEHVVSASDFRNPQFAIDYGVLMTDGPLAGLMSRAVVVADPSGRVIYTEQVPEIAQEPDYQAAISAITSHTTQ</sequence>
<evidence type="ECO:0000313" key="8">
    <source>
        <dbReference type="EMBL" id="RCX05353.1"/>
    </source>
</evidence>
<dbReference type="InterPro" id="IPR018219">
    <property type="entry name" value="Tpx_CS"/>
</dbReference>
<dbReference type="PANTHER" id="PTHR43110:SF1">
    <property type="entry name" value="THIOL PEROXIDASE"/>
    <property type="match status" value="1"/>
</dbReference>
<dbReference type="InterPro" id="IPR002065">
    <property type="entry name" value="TPX"/>
</dbReference>
<accession>A0A369A881</accession>
<feature type="active site" description="Cysteine sulfenic acid (-SOH) intermediate" evidence="6">
    <location>
        <position position="60"/>
    </location>
</feature>
<comment type="miscellaneous">
    <text evidence="6">The active site is a conserved redox-active cysteine residue, the peroxidatic cysteine (C(P)), which makes the nucleophilic attack on the peroxide substrate. The peroxide oxidizes the C(P)-SH to cysteine sulfenic acid (C(P)-SOH), which then reacts with another cysteine residue, the resolving cysteine (C(R)), to form a disulfide bridge. The disulfide is subsequently reduced by an appropriate electron donor to complete the catalytic cycle. In this atypical 2-Cys peroxiredoxin, C(R) is present in the same subunit to form an intramolecular disulfide. The disulfide is subsequently reduced by thioredoxin.</text>
</comment>
<protein>
    <recommendedName>
        <fullName evidence="6">Thiol peroxidase</fullName>
        <shortName evidence="6">Tpx</shortName>
        <ecNumber evidence="6">1.11.1.24</ecNumber>
    </recommendedName>
    <alternativeName>
        <fullName evidence="6">Peroxiredoxin tpx</fullName>
        <shortName evidence="6">Prx</shortName>
    </alternativeName>
    <alternativeName>
        <fullName evidence="6">Thioredoxin peroxidase</fullName>
    </alternativeName>
    <alternativeName>
        <fullName evidence="6">Thioredoxin-dependent peroxiredoxin</fullName>
    </alternativeName>
</protein>
<keyword evidence="5 6" id="KW-0676">Redox-active center</keyword>
<keyword evidence="4 6" id="KW-1015">Disulfide bond</keyword>
<evidence type="ECO:0000313" key="9">
    <source>
        <dbReference type="Proteomes" id="UP000253517"/>
    </source>
</evidence>
<gene>
    <name evidence="6" type="primary">tpx</name>
    <name evidence="8" type="ORF">DES35_101638</name>
</gene>
<comment type="function">
    <text evidence="6">Thiol-specific peroxidase that catalyzes the reduction of hydrogen peroxide and organic hydroperoxides to water and alcohols, respectively. Plays a role in cell protection against oxidative stress by detoxifying peroxides.</text>
</comment>
<dbReference type="CDD" id="cd03014">
    <property type="entry name" value="PRX_Atyp2cys"/>
    <property type="match status" value="1"/>
</dbReference>
<feature type="domain" description="Thioredoxin" evidence="7">
    <location>
        <begin position="18"/>
        <end position="170"/>
    </location>
</feature>
<evidence type="ECO:0000259" key="7">
    <source>
        <dbReference type="PROSITE" id="PS51352"/>
    </source>
</evidence>
<dbReference type="Proteomes" id="UP000253517">
    <property type="component" value="Unassembled WGS sequence"/>
</dbReference>
<evidence type="ECO:0000256" key="2">
    <source>
        <dbReference type="ARBA" id="ARBA00022862"/>
    </source>
</evidence>
<name>A0A369A881_9FLAO</name>
<keyword evidence="2 6" id="KW-0049">Antioxidant</keyword>
<feature type="disulfide bond" description="Redox-active" evidence="6">
    <location>
        <begin position="60"/>
        <end position="94"/>
    </location>
</feature>
<proteinExistence type="inferred from homology"/>
<dbReference type="Pfam" id="PF08534">
    <property type="entry name" value="Redoxin"/>
    <property type="match status" value="1"/>
</dbReference>
<keyword evidence="9" id="KW-1185">Reference proteome</keyword>
<organism evidence="8 9">
    <name type="scientific">Schleiferia thermophila</name>
    <dbReference type="NCBI Taxonomy" id="884107"/>
    <lineage>
        <taxon>Bacteria</taxon>
        <taxon>Pseudomonadati</taxon>
        <taxon>Bacteroidota</taxon>
        <taxon>Flavobacteriia</taxon>
        <taxon>Flavobacteriales</taxon>
        <taxon>Schleiferiaceae</taxon>
        <taxon>Schleiferia</taxon>
    </lineage>
</organism>
<dbReference type="GO" id="GO:0008379">
    <property type="term" value="F:thioredoxin peroxidase activity"/>
    <property type="evidence" value="ECO:0007669"/>
    <property type="project" value="UniProtKB-UniRule"/>
</dbReference>
<evidence type="ECO:0000256" key="1">
    <source>
        <dbReference type="ARBA" id="ARBA00022559"/>
    </source>
</evidence>
<dbReference type="PROSITE" id="PS51352">
    <property type="entry name" value="THIOREDOXIN_2"/>
    <property type="match status" value="1"/>
</dbReference>
<keyword evidence="3 6" id="KW-0560">Oxidoreductase</keyword>
<dbReference type="InterPro" id="IPR013740">
    <property type="entry name" value="Redoxin"/>
</dbReference>
<dbReference type="InterPro" id="IPR036249">
    <property type="entry name" value="Thioredoxin-like_sf"/>
</dbReference>
<evidence type="ECO:0000256" key="5">
    <source>
        <dbReference type="ARBA" id="ARBA00023284"/>
    </source>
</evidence>
<dbReference type="NCBIfam" id="NF001808">
    <property type="entry name" value="PRK00522.1"/>
    <property type="match status" value="1"/>
</dbReference>
<dbReference type="HAMAP" id="MF_00269">
    <property type="entry name" value="Tpx"/>
    <property type="match status" value="1"/>
</dbReference>
<dbReference type="PANTHER" id="PTHR43110">
    <property type="entry name" value="THIOL PEROXIDASE"/>
    <property type="match status" value="1"/>
</dbReference>
<dbReference type="InterPro" id="IPR050455">
    <property type="entry name" value="Tpx_Peroxidase_subfamily"/>
</dbReference>
<comment type="subunit">
    <text evidence="6">Homodimer.</text>
</comment>
<reference evidence="8 9" key="1">
    <citation type="submission" date="2018-07" db="EMBL/GenBank/DDBJ databases">
        <title>Genomic Encyclopedia of Type Strains, Phase IV (KMG-IV): sequencing the most valuable type-strain genomes for metagenomic binning, comparative biology and taxonomic classification.</title>
        <authorList>
            <person name="Goeker M."/>
        </authorList>
    </citation>
    <scope>NUCLEOTIDE SEQUENCE [LARGE SCALE GENOMIC DNA]</scope>
    <source>
        <strain evidence="8 9">DSM 21410</strain>
    </source>
</reference>
<keyword evidence="1 6" id="KW-0575">Peroxidase</keyword>
<comment type="caution">
    <text evidence="8">The sequence shown here is derived from an EMBL/GenBank/DDBJ whole genome shotgun (WGS) entry which is preliminary data.</text>
</comment>
<comment type="catalytic activity">
    <reaction evidence="6">
        <text>a hydroperoxide + [thioredoxin]-dithiol = an alcohol + [thioredoxin]-disulfide + H2O</text>
        <dbReference type="Rhea" id="RHEA:62620"/>
        <dbReference type="Rhea" id="RHEA-COMP:10698"/>
        <dbReference type="Rhea" id="RHEA-COMP:10700"/>
        <dbReference type="ChEBI" id="CHEBI:15377"/>
        <dbReference type="ChEBI" id="CHEBI:29950"/>
        <dbReference type="ChEBI" id="CHEBI:30879"/>
        <dbReference type="ChEBI" id="CHEBI:35924"/>
        <dbReference type="ChEBI" id="CHEBI:50058"/>
        <dbReference type="EC" id="1.11.1.24"/>
    </reaction>
</comment>
<dbReference type="SUPFAM" id="SSF52833">
    <property type="entry name" value="Thioredoxin-like"/>
    <property type="match status" value="1"/>
</dbReference>